<evidence type="ECO:0000256" key="5">
    <source>
        <dbReference type="ARBA" id="ARBA00022989"/>
    </source>
</evidence>
<dbReference type="EMBL" id="CP019605">
    <property type="protein sequence ID" value="AQP45806.1"/>
    <property type="molecule type" value="Genomic_DNA"/>
</dbReference>
<dbReference type="RefSeq" id="WP_162274585.1">
    <property type="nucleotide sequence ID" value="NZ_CP019605.1"/>
</dbReference>
<dbReference type="Proteomes" id="UP000188324">
    <property type="component" value="Chromosome"/>
</dbReference>
<keyword evidence="6" id="KW-0472">Membrane</keyword>
<dbReference type="AlphaFoldDB" id="A0A1Q2CI55"/>
<dbReference type="InterPro" id="IPR052518">
    <property type="entry name" value="CHR_Transporter"/>
</dbReference>
<dbReference type="Pfam" id="PF02417">
    <property type="entry name" value="Chromate_transp"/>
    <property type="match status" value="2"/>
</dbReference>
<comment type="subcellular location">
    <subcellularLocation>
        <location evidence="1">Cell membrane</location>
        <topology evidence="1">Multi-pass membrane protein</topology>
    </subcellularLocation>
</comment>
<evidence type="ECO:0000313" key="8">
    <source>
        <dbReference type="Proteomes" id="UP000188324"/>
    </source>
</evidence>
<dbReference type="KEGG" id="tfl:RPIT_14160"/>
<dbReference type="PANTHER" id="PTHR43663:SF1">
    <property type="entry name" value="CHROMATE TRANSPORTER"/>
    <property type="match status" value="1"/>
</dbReference>
<accession>A0A1Q2CI55</accession>
<keyword evidence="4" id="KW-0812">Transmembrane</keyword>
<name>A0A1Q2CI55_9ACTN</name>
<dbReference type="PANTHER" id="PTHR43663">
    <property type="entry name" value="CHROMATE TRANSPORT PROTEIN-RELATED"/>
    <property type="match status" value="1"/>
</dbReference>
<dbReference type="InterPro" id="IPR003370">
    <property type="entry name" value="Chromate_transpt"/>
</dbReference>
<comment type="similarity">
    <text evidence="2">Belongs to the chromate ion transporter (CHR) (TC 2.A.51) family.</text>
</comment>
<protein>
    <submittedName>
        <fullName evidence="7">Uncharacterized protein</fullName>
    </submittedName>
</protein>
<evidence type="ECO:0000256" key="6">
    <source>
        <dbReference type="ARBA" id="ARBA00023136"/>
    </source>
</evidence>
<dbReference type="STRING" id="1610493.RPIT_14160"/>
<gene>
    <name evidence="7" type="ORF">RPIT_14160</name>
</gene>
<sequence>MEELKGGPRQVLSAMLTAGVIGFGGGSALIPVMERLTVHKGLLAAATYTRHVVVANITPGALPVKLAAAAGLNRGGARLSTASALVVALPGALATLLLMVGISALGEGGLNLLNFASVGITAFIIALLAGYVIKVHSHAGSAWPKFALITAVTAAATGANVIAAVGAELLGLPEPSGELPQLSAVQVILAALVAISVASLVAHRGEERSQSRLQLRSMTSIWRATAAFAVLTALGLGLFVVAAGTSGLAFGSLLALSTITAFGGGEAYIAVADGFFVQPGLIDAGVFYTQLVPIANALPGPILVKVGVGSSYLFGVAHGAWQGWALGGAGLLITVGACCALAVPVLGLYKQLKDHPVIVGIGRYILPVICGLLVSVAATMLEVSAGVMEDVVDPVGPALWVLVAAAAILTVLHVRKLAPDLVLLAVAGVLSLVALLLV</sequence>
<evidence type="ECO:0000256" key="4">
    <source>
        <dbReference type="ARBA" id="ARBA00022692"/>
    </source>
</evidence>
<evidence type="ECO:0000256" key="1">
    <source>
        <dbReference type="ARBA" id="ARBA00004651"/>
    </source>
</evidence>
<keyword evidence="5" id="KW-1133">Transmembrane helix</keyword>
<proteinExistence type="inferred from homology"/>
<dbReference type="GO" id="GO:0005886">
    <property type="term" value="C:plasma membrane"/>
    <property type="evidence" value="ECO:0007669"/>
    <property type="project" value="UniProtKB-SubCell"/>
</dbReference>
<evidence type="ECO:0000313" key="7">
    <source>
        <dbReference type="EMBL" id="AQP45806.1"/>
    </source>
</evidence>
<evidence type="ECO:0000256" key="2">
    <source>
        <dbReference type="ARBA" id="ARBA00005262"/>
    </source>
</evidence>
<keyword evidence="8" id="KW-1185">Reference proteome</keyword>
<evidence type="ECO:0000256" key="3">
    <source>
        <dbReference type="ARBA" id="ARBA00022475"/>
    </source>
</evidence>
<keyword evidence="3" id="KW-1003">Cell membrane</keyword>
<reference evidence="7 8" key="1">
    <citation type="journal article" date="2016" name="Int. J. Syst. Evol. Microbiol.">
        <title>Tessaracoccus flavus sp. nov., isolated from the drainage system of a lindane-producing factory.</title>
        <authorList>
            <person name="Kumari R."/>
            <person name="Singh P."/>
            <person name="Schumann P."/>
            <person name="Lal R."/>
        </authorList>
    </citation>
    <scope>NUCLEOTIDE SEQUENCE [LARGE SCALE GENOMIC DNA]</scope>
    <source>
        <strain evidence="7 8">RP1T</strain>
    </source>
</reference>
<organism evidence="7 8">
    <name type="scientific">Tessaracoccus flavus</name>
    <dbReference type="NCBI Taxonomy" id="1610493"/>
    <lineage>
        <taxon>Bacteria</taxon>
        <taxon>Bacillati</taxon>
        <taxon>Actinomycetota</taxon>
        <taxon>Actinomycetes</taxon>
        <taxon>Propionibacteriales</taxon>
        <taxon>Propionibacteriaceae</taxon>
        <taxon>Tessaracoccus</taxon>
    </lineage>
</organism>
<dbReference type="GO" id="GO:0015109">
    <property type="term" value="F:chromate transmembrane transporter activity"/>
    <property type="evidence" value="ECO:0007669"/>
    <property type="project" value="InterPro"/>
</dbReference>